<evidence type="ECO:0000313" key="3">
    <source>
        <dbReference type="Proteomes" id="UP000001396"/>
    </source>
</evidence>
<dbReference type="InParanoid" id="D3B8C7"/>
<comment type="caution">
    <text evidence="2">The sequence shown here is derived from an EMBL/GenBank/DDBJ whole genome shotgun (WGS) entry which is preliminary data.</text>
</comment>
<dbReference type="Proteomes" id="UP000001396">
    <property type="component" value="Unassembled WGS sequence"/>
</dbReference>
<reference evidence="2 3" key="1">
    <citation type="journal article" date="2011" name="Genome Res.">
        <title>Phylogeny-wide analysis of social amoeba genomes highlights ancient origins for complex intercellular communication.</title>
        <authorList>
            <person name="Heidel A.J."/>
            <person name="Lawal H.M."/>
            <person name="Felder M."/>
            <person name="Schilde C."/>
            <person name="Helps N.R."/>
            <person name="Tunggal B."/>
            <person name="Rivero F."/>
            <person name="John U."/>
            <person name="Schleicher M."/>
            <person name="Eichinger L."/>
            <person name="Platzer M."/>
            <person name="Noegel A.A."/>
            <person name="Schaap P."/>
            <person name="Gloeckner G."/>
        </authorList>
    </citation>
    <scope>NUCLEOTIDE SEQUENCE [LARGE SCALE GENOMIC DNA]</scope>
    <source>
        <strain evidence="3">ATCC 26659 / Pp 5 / PN500</strain>
    </source>
</reference>
<dbReference type="GeneID" id="31360206"/>
<name>D3B8C7_HETP5</name>
<dbReference type="AlphaFoldDB" id="D3B8C7"/>
<evidence type="ECO:0000313" key="2">
    <source>
        <dbReference type="EMBL" id="EFA82295.1"/>
    </source>
</evidence>
<sequence length="79" mass="8731">MKLIFSIIFCILLIGVCFGNENELENVEQANDCMAGLFNCNGVCYNPAFSSCQYGVVCYQGTIYCHRTGGCYNPAYSQC</sequence>
<feature type="chain" id="PRO_5003040891" evidence="1">
    <location>
        <begin position="20"/>
        <end position="79"/>
    </location>
</feature>
<dbReference type="RefSeq" id="XP_020434412.1">
    <property type="nucleotide sequence ID" value="XM_020575617.1"/>
</dbReference>
<proteinExistence type="predicted"/>
<feature type="signal peptide" evidence="1">
    <location>
        <begin position="1"/>
        <end position="19"/>
    </location>
</feature>
<evidence type="ECO:0000256" key="1">
    <source>
        <dbReference type="SAM" id="SignalP"/>
    </source>
</evidence>
<accession>D3B8C7</accession>
<keyword evidence="1" id="KW-0732">Signal</keyword>
<dbReference type="EMBL" id="ADBJ01000020">
    <property type="protein sequence ID" value="EFA82295.1"/>
    <property type="molecule type" value="Genomic_DNA"/>
</dbReference>
<gene>
    <name evidence="2" type="ORF">PPL_04719</name>
</gene>
<organism evidence="2 3">
    <name type="scientific">Heterostelium pallidum (strain ATCC 26659 / Pp 5 / PN500)</name>
    <name type="common">Cellular slime mold</name>
    <name type="synonym">Polysphondylium pallidum</name>
    <dbReference type="NCBI Taxonomy" id="670386"/>
    <lineage>
        <taxon>Eukaryota</taxon>
        <taxon>Amoebozoa</taxon>
        <taxon>Evosea</taxon>
        <taxon>Eumycetozoa</taxon>
        <taxon>Dictyostelia</taxon>
        <taxon>Acytosteliales</taxon>
        <taxon>Acytosteliaceae</taxon>
        <taxon>Heterostelium</taxon>
    </lineage>
</organism>
<keyword evidence="3" id="KW-1185">Reference proteome</keyword>
<protein>
    <submittedName>
        <fullName evidence="2">Uncharacterized protein</fullName>
    </submittedName>
</protein>